<comment type="caution">
    <text evidence="4">The sequence shown here is derived from an EMBL/GenBank/DDBJ whole genome shotgun (WGS) entry which is preliminary data.</text>
</comment>
<dbReference type="EMBL" id="VTER01000016">
    <property type="protein sequence ID" value="TYS42290.1"/>
    <property type="molecule type" value="Genomic_DNA"/>
</dbReference>
<gene>
    <name evidence="5" type="ORF">FZD47_23045</name>
    <name evidence="4" type="ORF">FZD51_23235</name>
</gene>
<dbReference type="AlphaFoldDB" id="A0A5D4QV82"/>
<dbReference type="InterPro" id="IPR051311">
    <property type="entry name" value="DedA_domain"/>
</dbReference>
<reference evidence="6 7" key="1">
    <citation type="submission" date="2019-08" db="EMBL/GenBank/DDBJ databases">
        <title>Bacillus genomes from the desert of Cuatro Cienegas, Coahuila.</title>
        <authorList>
            <person name="Olmedo-Alvarez G."/>
        </authorList>
    </citation>
    <scope>NUCLEOTIDE SEQUENCE [LARGE SCALE GENOMIC DNA]</scope>
    <source>
        <strain evidence="5 7">CH37_1T</strain>
        <strain evidence="4 6">CH446_14T</strain>
    </source>
</reference>
<dbReference type="GO" id="GO:0005886">
    <property type="term" value="C:plasma membrane"/>
    <property type="evidence" value="ECO:0007669"/>
    <property type="project" value="TreeGrafter"/>
</dbReference>
<dbReference type="RefSeq" id="WP_009795432.1">
    <property type="nucleotide sequence ID" value="NZ_CP160000.1"/>
</dbReference>
<evidence type="ECO:0000313" key="4">
    <source>
        <dbReference type="EMBL" id="TYS42290.1"/>
    </source>
</evidence>
<evidence type="ECO:0000313" key="7">
    <source>
        <dbReference type="Proteomes" id="UP000323732"/>
    </source>
</evidence>
<keyword evidence="2" id="KW-0472">Membrane</keyword>
<evidence type="ECO:0000313" key="5">
    <source>
        <dbReference type="EMBL" id="TYS58844.1"/>
    </source>
</evidence>
<feature type="transmembrane region" description="Helical" evidence="2">
    <location>
        <begin position="165"/>
        <end position="186"/>
    </location>
</feature>
<comment type="similarity">
    <text evidence="1">Belongs to the DedA family.</text>
</comment>
<dbReference type="PANTHER" id="PTHR42709">
    <property type="entry name" value="ALKALINE PHOSPHATASE LIKE PROTEIN"/>
    <property type="match status" value="1"/>
</dbReference>
<feature type="transmembrane region" description="Helical" evidence="2">
    <location>
        <begin position="52"/>
        <end position="73"/>
    </location>
</feature>
<keyword evidence="2" id="KW-0812">Transmembrane</keyword>
<dbReference type="EMBL" id="VTES01000009">
    <property type="protein sequence ID" value="TYS58844.1"/>
    <property type="molecule type" value="Genomic_DNA"/>
</dbReference>
<feature type="domain" description="VTT" evidence="3">
    <location>
        <begin position="31"/>
        <end position="156"/>
    </location>
</feature>
<dbReference type="Proteomes" id="UP000322139">
    <property type="component" value="Unassembled WGS sequence"/>
</dbReference>
<name>A0A5D4QV82_9BACI</name>
<feature type="transmembrane region" description="Helical" evidence="2">
    <location>
        <begin position="138"/>
        <end position="159"/>
    </location>
</feature>
<evidence type="ECO:0000256" key="1">
    <source>
        <dbReference type="ARBA" id="ARBA00010792"/>
    </source>
</evidence>
<dbReference type="PANTHER" id="PTHR42709:SF9">
    <property type="entry name" value="ALKALINE PHOSPHATASE LIKE PROTEIN"/>
    <property type="match status" value="1"/>
</dbReference>
<protein>
    <submittedName>
        <fullName evidence="4">DedA family protein</fullName>
    </submittedName>
</protein>
<proteinExistence type="inferred from homology"/>
<organism evidence="4 6">
    <name type="scientific">Bacillus infantis</name>
    <dbReference type="NCBI Taxonomy" id="324767"/>
    <lineage>
        <taxon>Bacteria</taxon>
        <taxon>Bacillati</taxon>
        <taxon>Bacillota</taxon>
        <taxon>Bacilli</taxon>
        <taxon>Bacillales</taxon>
        <taxon>Bacillaceae</taxon>
        <taxon>Bacillus</taxon>
    </lineage>
</organism>
<dbReference type="Pfam" id="PF09335">
    <property type="entry name" value="VTT_dom"/>
    <property type="match status" value="1"/>
</dbReference>
<evidence type="ECO:0000313" key="6">
    <source>
        <dbReference type="Proteomes" id="UP000322139"/>
    </source>
</evidence>
<dbReference type="GeneID" id="97351238"/>
<evidence type="ECO:0000256" key="2">
    <source>
        <dbReference type="SAM" id="Phobius"/>
    </source>
</evidence>
<evidence type="ECO:0000259" key="3">
    <source>
        <dbReference type="Pfam" id="PF09335"/>
    </source>
</evidence>
<sequence length="201" mass="22771">MELDYILLLIEENGYVGLFLWLWFGVFGIPVPNEVIAMTVGMVSSMSVLHPLGAFLVTYAGMTAALTTCYTLGRFIGRPLIKYFHKRKRFAKIIDDSLRLMDKHHAFSLSLSYFIPGLRNFVPFLYGFSRLPFKTFALFAFSGALLWLAVAFTLGYLFGDHIDAIILYGKEALLAGAVFALIILVIKTRSRRKKEKQRELA</sequence>
<dbReference type="InterPro" id="IPR032816">
    <property type="entry name" value="VTT_dom"/>
</dbReference>
<dbReference type="Proteomes" id="UP000323732">
    <property type="component" value="Unassembled WGS sequence"/>
</dbReference>
<keyword evidence="2" id="KW-1133">Transmembrane helix</keyword>
<accession>A0A5D4QV82</accession>
<feature type="transmembrane region" description="Helical" evidence="2">
    <location>
        <begin position="20"/>
        <end position="40"/>
    </location>
</feature>